<dbReference type="OrthoDB" id="421121at2759"/>
<dbReference type="Proteomes" id="UP000616769">
    <property type="component" value="Unassembled WGS sequence"/>
</dbReference>
<evidence type="ECO:0000313" key="3">
    <source>
        <dbReference type="EMBL" id="KPM10718.1"/>
    </source>
</evidence>
<evidence type="ECO:0000313" key="4">
    <source>
        <dbReference type="EnsemblMetazoa" id="KAF7496018.1"/>
    </source>
</evidence>
<dbReference type="SUPFAM" id="SSF48452">
    <property type="entry name" value="TPR-like"/>
    <property type="match status" value="1"/>
</dbReference>
<name>A0A132AI83_SARSC</name>
<dbReference type="PANTHER" id="PTHR44177">
    <property type="entry name" value="TETRATRICOPEPTIDE REPEAT PROTEIN 8"/>
    <property type="match status" value="1"/>
</dbReference>
<proteinExistence type="predicted"/>
<dbReference type="GO" id="GO:0034464">
    <property type="term" value="C:BBSome"/>
    <property type="evidence" value="ECO:0007669"/>
    <property type="project" value="InterPro"/>
</dbReference>
<dbReference type="Gene3D" id="1.25.40.10">
    <property type="entry name" value="Tetratricopeptide repeat domain"/>
    <property type="match status" value="1"/>
</dbReference>
<evidence type="ECO:0000313" key="6">
    <source>
        <dbReference type="Proteomes" id="UP000616769"/>
    </source>
</evidence>
<dbReference type="GO" id="GO:1905515">
    <property type="term" value="P:non-motile cilium assembly"/>
    <property type="evidence" value="ECO:0007669"/>
    <property type="project" value="InterPro"/>
</dbReference>
<dbReference type="InterPro" id="IPR019734">
    <property type="entry name" value="TPR_rpt"/>
</dbReference>
<gene>
    <name evidence="3" type="ORF">QR98_0092790</name>
    <name evidence="2" type="ORF">SSS_1003</name>
</gene>
<feature type="repeat" description="TPR" evidence="1">
    <location>
        <begin position="256"/>
        <end position="289"/>
    </location>
</feature>
<dbReference type="CDD" id="cd21341">
    <property type="entry name" value="TTC8_N"/>
    <property type="match status" value="1"/>
</dbReference>
<dbReference type="PROSITE" id="PS50005">
    <property type="entry name" value="TPR"/>
    <property type="match status" value="1"/>
</dbReference>
<dbReference type="InterPro" id="IPR011990">
    <property type="entry name" value="TPR-like_helical_dom_sf"/>
</dbReference>
<dbReference type="InterPro" id="IPR028796">
    <property type="entry name" value="BBS8"/>
</dbReference>
<protein>
    <submittedName>
        <fullName evidence="2 3">Tetratricopeptide repeat protein 8</fullName>
    </submittedName>
</protein>
<dbReference type="EMBL" id="WVUK01000043">
    <property type="protein sequence ID" value="KAF7496018.1"/>
    <property type="molecule type" value="Genomic_DNA"/>
</dbReference>
<reference evidence="2" key="3">
    <citation type="submission" date="2020-01" db="EMBL/GenBank/DDBJ databases">
        <authorList>
            <person name="Korhonen P.K.K."/>
            <person name="Guangxu M.G."/>
            <person name="Wang T.W."/>
            <person name="Stroehlein A.J.S."/>
            <person name="Young N.D."/>
            <person name="Ang C.-S.A."/>
            <person name="Fernando D.W.F."/>
            <person name="Lu H.L."/>
            <person name="Taylor S.T."/>
            <person name="Ehtesham M.E.M."/>
            <person name="Najaraj S.H.N."/>
            <person name="Harsha G.H.G."/>
            <person name="Madugundu A.M."/>
            <person name="Renuse S.R."/>
            <person name="Holt D.H."/>
            <person name="Pandey A.P."/>
            <person name="Papenfuss A.P."/>
            <person name="Gasser R.B.G."/>
            <person name="Fischer K.F."/>
        </authorList>
    </citation>
    <scope>NUCLEOTIDE SEQUENCE</scope>
    <source>
        <strain evidence="2">SSS_KF_BRIS2020</strain>
    </source>
</reference>
<reference evidence="3 6" key="1">
    <citation type="journal article" date="2015" name="Parasit. Vectors">
        <title>Draft genome of the scabies mite.</title>
        <authorList>
            <person name="Rider S.D.Jr."/>
            <person name="Morgan M.S."/>
            <person name="Arlian L.G."/>
        </authorList>
    </citation>
    <scope>NUCLEOTIDE SEQUENCE [LARGE SCALE GENOMIC DNA]</scope>
    <source>
        <strain evidence="3">Arlian Lab</strain>
    </source>
</reference>
<sequence length="538" mass="61536">MDPVFYALSLYRRRNYNRCIEICNEQIENDPRNKAIYLSIVFWSLKLQCLTRQTYVDDLETDEEGIAEALMDENKIAETVRPGTSLRVATGANLARQSTSQAIRPVTQSGRPLSGMIRPGTGANTLATSIESALIAPRTSITSRPMTTASGRHTRIGTASMMALKESGGEFINVERLNLDKYAKISGMARALFEYIFYNQCNFRIALQLALKTYQESKKKDWWWKSQIGKCYYKLALLRDSESFFRSALEHYEVIADVFVWLGKIYIRMDQPLRALQIYQQGLSKYPSETLLLRHAARIHEAMNAMDESTALYRSVLKFDATDIEAIASIAMNEFYSDQPEIALRYYRRLLQMGLYKSEIYNNIALCCFFAQQYDMVVTCFERAFMFADSDETIADIWYNIGHVALGSGDRLWALYCFRLAVSSNNNHAEAYNNLGVLEINKGSARDHLDQSSPNNFNPNLSAPTTTVNVQQARSYFQSSLDFGPYLYEPHYNLALLAEISGQYDLSYKLVKTSLNLYPEHYASKELSERVWKLYEAV</sequence>
<reference evidence="4" key="4">
    <citation type="submission" date="2022-06" db="UniProtKB">
        <authorList>
            <consortium name="EnsemblMetazoa"/>
        </authorList>
    </citation>
    <scope>IDENTIFICATION</scope>
</reference>
<dbReference type="SMART" id="SM00028">
    <property type="entry name" value="TPR"/>
    <property type="match status" value="6"/>
</dbReference>
<keyword evidence="1" id="KW-0802">TPR repeat</keyword>
<evidence type="ECO:0000313" key="5">
    <source>
        <dbReference type="Proteomes" id="UP000070412"/>
    </source>
</evidence>
<reference evidence="5" key="2">
    <citation type="journal article" date="2020" name="PLoS Negl. Trop. Dis.">
        <title>High-quality nuclear genome for Sarcoptes scabiei-A critical resource for a neglected parasite.</title>
        <authorList>
            <person name="Korhonen P.K."/>
            <person name="Gasser R.B."/>
            <person name="Ma G."/>
            <person name="Wang T."/>
            <person name="Stroehlein A.J."/>
            <person name="Young N.D."/>
            <person name="Ang C.S."/>
            <person name="Fernando D.D."/>
            <person name="Lu H.C."/>
            <person name="Taylor S."/>
            <person name="Reynolds S.L."/>
            <person name="Mofiz E."/>
            <person name="Najaraj S.H."/>
            <person name="Gowda H."/>
            <person name="Madugundu A."/>
            <person name="Renuse S."/>
            <person name="Holt D."/>
            <person name="Pandey A."/>
            <person name="Papenfuss A.T."/>
            <person name="Fischer K."/>
        </authorList>
    </citation>
    <scope>NUCLEOTIDE SEQUENCE [LARGE SCALE GENOMIC DNA]</scope>
</reference>
<accession>A0A132AI83</accession>
<dbReference type="VEuPathDB" id="VectorBase:SSCA006947"/>
<dbReference type="GO" id="GO:0036064">
    <property type="term" value="C:ciliary basal body"/>
    <property type="evidence" value="ECO:0007669"/>
    <property type="project" value="TreeGrafter"/>
</dbReference>
<dbReference type="Proteomes" id="UP000070412">
    <property type="component" value="Unassembled WGS sequence"/>
</dbReference>
<dbReference type="GO" id="GO:0097730">
    <property type="term" value="C:non-motile cilium"/>
    <property type="evidence" value="ECO:0007669"/>
    <property type="project" value="TreeGrafter"/>
</dbReference>
<evidence type="ECO:0000313" key="2">
    <source>
        <dbReference type="EMBL" id="KAF7496018.1"/>
    </source>
</evidence>
<dbReference type="AlphaFoldDB" id="A0A132AI83"/>
<organism evidence="3 6">
    <name type="scientific">Sarcoptes scabiei</name>
    <name type="common">Itch mite</name>
    <name type="synonym">Acarus scabiei</name>
    <dbReference type="NCBI Taxonomy" id="52283"/>
    <lineage>
        <taxon>Eukaryota</taxon>
        <taxon>Metazoa</taxon>
        <taxon>Ecdysozoa</taxon>
        <taxon>Arthropoda</taxon>
        <taxon>Chelicerata</taxon>
        <taxon>Arachnida</taxon>
        <taxon>Acari</taxon>
        <taxon>Acariformes</taxon>
        <taxon>Sarcoptiformes</taxon>
        <taxon>Astigmata</taxon>
        <taxon>Psoroptidia</taxon>
        <taxon>Sarcoptoidea</taxon>
        <taxon>Sarcoptidae</taxon>
        <taxon>Sarcoptinae</taxon>
        <taxon>Sarcoptes</taxon>
    </lineage>
</organism>
<dbReference type="EMBL" id="JXLN01015617">
    <property type="protein sequence ID" value="KPM10718.1"/>
    <property type="molecule type" value="Genomic_DNA"/>
</dbReference>
<dbReference type="PANTHER" id="PTHR44177:SF1">
    <property type="entry name" value="TETRATRICOPEPTIDE REPEAT PROTEIN 8"/>
    <property type="match status" value="1"/>
</dbReference>
<keyword evidence="5" id="KW-1185">Reference proteome</keyword>
<evidence type="ECO:0000256" key="1">
    <source>
        <dbReference type="PROSITE-ProRule" id="PRU00339"/>
    </source>
</evidence>
<dbReference type="EnsemblMetazoa" id="SSS_1003s_mrna">
    <property type="protein sequence ID" value="KAF7496018.1"/>
    <property type="gene ID" value="SSS_1003"/>
</dbReference>